<keyword evidence="2" id="KW-1185">Reference proteome</keyword>
<evidence type="ECO:0000313" key="1">
    <source>
        <dbReference type="EMBL" id="KAL2495471.1"/>
    </source>
</evidence>
<dbReference type="AlphaFoldDB" id="A0ABD1S403"/>
<protein>
    <submittedName>
        <fullName evidence="1">Uncharacterized protein</fullName>
    </submittedName>
</protein>
<proteinExistence type="predicted"/>
<reference evidence="2" key="1">
    <citation type="submission" date="2024-07" db="EMBL/GenBank/DDBJ databases">
        <title>Two chromosome-level genome assemblies of Korean endemic species Abeliophyllum distichum and Forsythia ovata (Oleaceae).</title>
        <authorList>
            <person name="Jang H."/>
        </authorList>
    </citation>
    <scope>NUCLEOTIDE SEQUENCE [LARGE SCALE GENOMIC DNA]</scope>
</reference>
<gene>
    <name evidence="1" type="ORF">Fot_39228</name>
</gene>
<name>A0ABD1S403_9LAMI</name>
<dbReference type="EMBL" id="JBFOLJ010000011">
    <property type="protein sequence ID" value="KAL2495471.1"/>
    <property type="molecule type" value="Genomic_DNA"/>
</dbReference>
<sequence>MKSMLEYQIQWGEEDKVKTAVERVLAVDGTGADGGLVERVLAVDGTGVDGGLPYLHGRPPKPQPEPFQNDVPVFVHGVQNFIATAPVSPPNMAVGPGAVYVSIGSVNGDAPAVGVGVKSGRERPAAEKMIDIQ</sequence>
<comment type="caution">
    <text evidence="1">The sequence shown here is derived from an EMBL/GenBank/DDBJ whole genome shotgun (WGS) entry which is preliminary data.</text>
</comment>
<organism evidence="1 2">
    <name type="scientific">Forsythia ovata</name>
    <dbReference type="NCBI Taxonomy" id="205694"/>
    <lineage>
        <taxon>Eukaryota</taxon>
        <taxon>Viridiplantae</taxon>
        <taxon>Streptophyta</taxon>
        <taxon>Embryophyta</taxon>
        <taxon>Tracheophyta</taxon>
        <taxon>Spermatophyta</taxon>
        <taxon>Magnoliopsida</taxon>
        <taxon>eudicotyledons</taxon>
        <taxon>Gunneridae</taxon>
        <taxon>Pentapetalae</taxon>
        <taxon>asterids</taxon>
        <taxon>lamiids</taxon>
        <taxon>Lamiales</taxon>
        <taxon>Oleaceae</taxon>
        <taxon>Forsythieae</taxon>
        <taxon>Forsythia</taxon>
    </lineage>
</organism>
<evidence type="ECO:0000313" key="2">
    <source>
        <dbReference type="Proteomes" id="UP001604277"/>
    </source>
</evidence>
<accession>A0ABD1S403</accession>
<dbReference type="Proteomes" id="UP001604277">
    <property type="component" value="Unassembled WGS sequence"/>
</dbReference>